<dbReference type="GeneID" id="80913868"/>
<dbReference type="Proteomes" id="UP001140513">
    <property type="component" value="Unassembled WGS sequence"/>
</dbReference>
<dbReference type="InterPro" id="IPR051694">
    <property type="entry name" value="Immunoregulatory_rcpt-like"/>
</dbReference>
<protein>
    <submittedName>
        <fullName evidence="7">Uncharacterized protein</fullName>
    </submittedName>
</protein>
<feature type="transmembrane region" description="Helical" evidence="6">
    <location>
        <begin position="189"/>
        <end position="213"/>
    </location>
</feature>
<evidence type="ECO:0000256" key="1">
    <source>
        <dbReference type="ARBA" id="ARBA00004167"/>
    </source>
</evidence>
<reference evidence="7" key="1">
    <citation type="submission" date="2022-10" db="EMBL/GenBank/DDBJ databases">
        <title>Tapping the CABI collections for fungal endophytes: first genome assemblies for Collariella, Neodidymelliopsis, Ascochyta clinopodiicola, Didymella pomorum, Didymosphaeria variabile, Neocosmospora piperis and Neocucurbitaria cava.</title>
        <authorList>
            <person name="Hill R."/>
        </authorList>
    </citation>
    <scope>NUCLEOTIDE SEQUENCE</scope>
    <source>
        <strain evidence="7">IMI 356815</strain>
    </source>
</reference>
<feature type="region of interest" description="Disordered" evidence="5">
    <location>
        <begin position="151"/>
        <end position="182"/>
    </location>
</feature>
<evidence type="ECO:0000256" key="2">
    <source>
        <dbReference type="ARBA" id="ARBA00022692"/>
    </source>
</evidence>
<dbReference type="OrthoDB" id="3750325at2759"/>
<feature type="compositionally biased region" description="Pro residues" evidence="5">
    <location>
        <begin position="164"/>
        <end position="173"/>
    </location>
</feature>
<evidence type="ECO:0000313" key="8">
    <source>
        <dbReference type="Proteomes" id="UP001140513"/>
    </source>
</evidence>
<keyword evidence="4 6" id="KW-0472">Membrane</keyword>
<dbReference type="PANTHER" id="PTHR15549:SF26">
    <property type="entry name" value="AXIAL BUDDING PATTERN PROTEIN 2-RELATED"/>
    <property type="match status" value="1"/>
</dbReference>
<accession>A0A9W8XCK3</accession>
<evidence type="ECO:0000256" key="5">
    <source>
        <dbReference type="SAM" id="MobiDB-lite"/>
    </source>
</evidence>
<evidence type="ECO:0000256" key="3">
    <source>
        <dbReference type="ARBA" id="ARBA00022989"/>
    </source>
</evidence>
<comment type="caution">
    <text evidence="7">The sequence shown here is derived from an EMBL/GenBank/DDBJ whole genome shotgun (WGS) entry which is preliminary data.</text>
</comment>
<gene>
    <name evidence="7" type="ORF">N0V89_010338</name>
</gene>
<name>A0A9W8XCK3_9PLEO</name>
<dbReference type="RefSeq" id="XP_056066209.1">
    <property type="nucleotide sequence ID" value="XM_056219082.1"/>
</dbReference>
<keyword evidence="3 6" id="KW-1133">Transmembrane helix</keyword>
<organism evidence="7 8">
    <name type="scientific">Didymosphaeria variabile</name>
    <dbReference type="NCBI Taxonomy" id="1932322"/>
    <lineage>
        <taxon>Eukaryota</taxon>
        <taxon>Fungi</taxon>
        <taxon>Dikarya</taxon>
        <taxon>Ascomycota</taxon>
        <taxon>Pezizomycotina</taxon>
        <taxon>Dothideomycetes</taxon>
        <taxon>Pleosporomycetidae</taxon>
        <taxon>Pleosporales</taxon>
        <taxon>Massarineae</taxon>
        <taxon>Didymosphaeriaceae</taxon>
        <taxon>Didymosphaeria</taxon>
    </lineage>
</organism>
<dbReference type="GO" id="GO:0071944">
    <property type="term" value="C:cell periphery"/>
    <property type="evidence" value="ECO:0007669"/>
    <property type="project" value="UniProtKB-ARBA"/>
</dbReference>
<comment type="subcellular location">
    <subcellularLocation>
        <location evidence="1">Membrane</location>
        <topology evidence="1">Single-pass membrane protein</topology>
    </subcellularLocation>
</comment>
<dbReference type="EMBL" id="JAPEUX010000008">
    <property type="protein sequence ID" value="KAJ4346409.1"/>
    <property type="molecule type" value="Genomic_DNA"/>
</dbReference>
<evidence type="ECO:0000256" key="4">
    <source>
        <dbReference type="ARBA" id="ARBA00023136"/>
    </source>
</evidence>
<feature type="compositionally biased region" description="Basic and acidic residues" evidence="5">
    <location>
        <begin position="268"/>
        <end position="277"/>
    </location>
</feature>
<dbReference type="AlphaFoldDB" id="A0A9W8XCK3"/>
<evidence type="ECO:0000313" key="7">
    <source>
        <dbReference type="EMBL" id="KAJ4346409.1"/>
    </source>
</evidence>
<dbReference type="PANTHER" id="PTHR15549">
    <property type="entry name" value="PAIRED IMMUNOGLOBULIN-LIKE TYPE 2 RECEPTOR"/>
    <property type="match status" value="1"/>
</dbReference>
<feature type="region of interest" description="Disordered" evidence="5">
    <location>
        <begin position="227"/>
        <end position="277"/>
    </location>
</feature>
<keyword evidence="2 6" id="KW-0812">Transmembrane</keyword>
<dbReference type="GO" id="GO:0016020">
    <property type="term" value="C:membrane"/>
    <property type="evidence" value="ECO:0007669"/>
    <property type="project" value="UniProtKB-SubCell"/>
</dbReference>
<proteinExistence type="predicted"/>
<sequence>MTPNTSWLFPPALNTTFVNAFNAEHELSDNSTEDKGVYLLLLAAVHNLTLQERVGSGFQDEGWGEKDAVVSVGDNTEANNIQYYTKKNGPFTSLYLVLPELGQYSSLPKEACGLCILALPNSENPSVFDDYSVPFPVLEQQAVQPKVFNTTNPTGVTVSRPSPQVSPSPPPEPSLGSLTQGDSRSNTNLIVGVVVGVLAAASVLMGLIIWLWTRRKNYKNPYRPSAAVTPVAPEHRDPAPRSVPLQQVPAVVRRPDSSASEVPPAYHEVVRAKETEP</sequence>
<keyword evidence="8" id="KW-1185">Reference proteome</keyword>
<evidence type="ECO:0000256" key="6">
    <source>
        <dbReference type="SAM" id="Phobius"/>
    </source>
</evidence>